<dbReference type="SUPFAM" id="SSF53795">
    <property type="entry name" value="PEP carboxykinase-like"/>
    <property type="match status" value="1"/>
</dbReference>
<comment type="cofactor">
    <cofactor evidence="10">
        <name>Mn(2+)</name>
        <dbReference type="ChEBI" id="CHEBI:29035"/>
    </cofactor>
    <text evidence="10">Binds 1 Mn(2+) ion per subunit.</text>
</comment>
<feature type="binding site" evidence="10">
    <location>
        <position position="212"/>
    </location>
    <ligand>
        <name>ATP</name>
        <dbReference type="ChEBI" id="CHEBI:30616"/>
    </ligand>
</feature>
<keyword evidence="12" id="KW-1185">Reference proteome</keyword>
<evidence type="ECO:0000256" key="3">
    <source>
        <dbReference type="ARBA" id="ARBA00012363"/>
    </source>
</evidence>
<comment type="function">
    <text evidence="10">Involved in the gluconeogenesis. Catalyzes the conversion of oxaloacetate (OAA) to phosphoenolpyruvate (PEP) through direct phosphoryl transfer between the nucleoside triphosphate and OAA.</text>
</comment>
<evidence type="ECO:0000313" key="12">
    <source>
        <dbReference type="Proteomes" id="UP000215383"/>
    </source>
</evidence>
<dbReference type="GO" id="GO:0004612">
    <property type="term" value="F:phosphoenolpyruvate carboxykinase (ATP) activity"/>
    <property type="evidence" value="ECO:0007669"/>
    <property type="project" value="UniProtKB-UniRule"/>
</dbReference>
<dbReference type="GO" id="GO:0005524">
    <property type="term" value="F:ATP binding"/>
    <property type="evidence" value="ECO:0007669"/>
    <property type="project" value="UniProtKB-UniRule"/>
</dbReference>
<evidence type="ECO:0000256" key="5">
    <source>
        <dbReference type="ARBA" id="ARBA00022741"/>
    </source>
</evidence>
<evidence type="ECO:0000313" key="11">
    <source>
        <dbReference type="EMBL" id="SNU97527.1"/>
    </source>
</evidence>
<dbReference type="AlphaFoldDB" id="A0A239TIG5"/>
<dbReference type="GO" id="GO:0006094">
    <property type="term" value="P:gluconeogenesis"/>
    <property type="evidence" value="ECO:0007669"/>
    <property type="project" value="UniProtKB-UniRule"/>
</dbReference>
<dbReference type="Proteomes" id="UP000215383">
    <property type="component" value="Chromosome 1"/>
</dbReference>
<feature type="binding site" evidence="10">
    <location>
        <position position="249"/>
    </location>
    <ligand>
        <name>Mn(2+)</name>
        <dbReference type="ChEBI" id="CHEBI:29035"/>
    </ligand>
</feature>
<dbReference type="GeneID" id="78506799"/>
<evidence type="ECO:0000256" key="10">
    <source>
        <dbReference type="HAMAP-Rule" id="MF_00453"/>
    </source>
</evidence>
<protein>
    <recommendedName>
        <fullName evidence="3 10">Phosphoenolpyruvate carboxykinase (ATP)</fullName>
        <shortName evidence="10">PCK</shortName>
        <shortName evidence="10">PEP carboxykinase</shortName>
        <shortName evidence="10">PEPCK</shortName>
        <ecNumber evidence="3 10">4.1.1.49</ecNumber>
    </recommendedName>
</protein>
<keyword evidence="10" id="KW-0963">Cytoplasm</keyword>
<dbReference type="NCBIfam" id="NF006820">
    <property type="entry name" value="PRK09344.1-2"/>
    <property type="match status" value="1"/>
</dbReference>
<comment type="similarity">
    <text evidence="2 10">Belongs to the phosphoenolpyruvate carboxykinase (ATP) family.</text>
</comment>
<name>A0A239TIG5_9FIRM</name>
<comment type="catalytic activity">
    <reaction evidence="9 10">
        <text>oxaloacetate + ATP = phosphoenolpyruvate + ADP + CO2</text>
        <dbReference type="Rhea" id="RHEA:18617"/>
        <dbReference type="ChEBI" id="CHEBI:16452"/>
        <dbReference type="ChEBI" id="CHEBI:16526"/>
        <dbReference type="ChEBI" id="CHEBI:30616"/>
        <dbReference type="ChEBI" id="CHEBI:58702"/>
        <dbReference type="ChEBI" id="CHEBI:456216"/>
        <dbReference type="EC" id="4.1.1.49"/>
    </reaction>
</comment>
<comment type="subcellular location">
    <subcellularLocation>
        <location evidence="10">Cytoplasm</location>
    </subcellularLocation>
</comment>
<keyword evidence="11" id="KW-0418">Kinase</keyword>
<dbReference type="EMBL" id="LT906446">
    <property type="protein sequence ID" value="SNU97527.1"/>
    <property type="molecule type" value="Genomic_DNA"/>
</dbReference>
<keyword evidence="11" id="KW-0808">Transferase</keyword>
<dbReference type="SUPFAM" id="SSF68923">
    <property type="entry name" value="PEP carboxykinase N-terminal domain"/>
    <property type="match status" value="1"/>
</dbReference>
<feature type="binding site" evidence="10">
    <location>
        <position position="212"/>
    </location>
    <ligand>
        <name>Mn(2+)</name>
        <dbReference type="ChEBI" id="CHEBI:29035"/>
    </ligand>
</feature>
<dbReference type="GO" id="GO:0046872">
    <property type="term" value="F:metal ion binding"/>
    <property type="evidence" value="ECO:0007669"/>
    <property type="project" value="UniProtKB-KW"/>
</dbReference>
<dbReference type="NCBIfam" id="NF006821">
    <property type="entry name" value="PRK09344.1-3"/>
    <property type="match status" value="1"/>
</dbReference>
<dbReference type="GO" id="GO:0005829">
    <property type="term" value="C:cytosol"/>
    <property type="evidence" value="ECO:0007669"/>
    <property type="project" value="TreeGrafter"/>
</dbReference>
<proteinExistence type="inferred from homology"/>
<dbReference type="InterPro" id="IPR013035">
    <property type="entry name" value="PEP_carboxykinase_C"/>
</dbReference>
<dbReference type="InterPro" id="IPR001272">
    <property type="entry name" value="PEP_carboxykinase_ATP"/>
</dbReference>
<dbReference type="Gene3D" id="3.40.449.10">
    <property type="entry name" value="Phosphoenolpyruvate Carboxykinase, domain 1"/>
    <property type="match status" value="1"/>
</dbReference>
<dbReference type="CDD" id="cd00484">
    <property type="entry name" value="PEPCK_ATP"/>
    <property type="match status" value="1"/>
</dbReference>
<evidence type="ECO:0000256" key="6">
    <source>
        <dbReference type="ARBA" id="ARBA00022793"/>
    </source>
</evidence>
<keyword evidence="7 10" id="KW-0067">ATP-binding</keyword>
<dbReference type="UniPathway" id="UPA00138"/>
<feature type="binding site" evidence="10">
    <location>
        <position position="193"/>
    </location>
    <ligand>
        <name>ATP</name>
        <dbReference type="ChEBI" id="CHEBI:30616"/>
    </ligand>
</feature>
<evidence type="ECO:0000256" key="7">
    <source>
        <dbReference type="ARBA" id="ARBA00022840"/>
    </source>
</evidence>
<organism evidence="11 12">
    <name type="scientific">Megamonas hypermegale</name>
    <dbReference type="NCBI Taxonomy" id="158847"/>
    <lineage>
        <taxon>Bacteria</taxon>
        <taxon>Bacillati</taxon>
        <taxon>Bacillota</taxon>
        <taxon>Negativicutes</taxon>
        <taxon>Selenomonadales</taxon>
        <taxon>Selenomonadaceae</taxon>
        <taxon>Megamonas</taxon>
    </lineage>
</organism>
<feature type="binding site" evidence="10">
    <location>
        <position position="314"/>
    </location>
    <ligand>
        <name>ATP</name>
        <dbReference type="ChEBI" id="CHEBI:30616"/>
    </ligand>
</feature>
<feature type="binding site" evidence="10">
    <location>
        <position position="314"/>
    </location>
    <ligand>
        <name>substrate</name>
    </ligand>
</feature>
<evidence type="ECO:0000256" key="2">
    <source>
        <dbReference type="ARBA" id="ARBA00006052"/>
    </source>
</evidence>
<dbReference type="Gene3D" id="2.170.8.10">
    <property type="entry name" value="Phosphoenolpyruvate Carboxykinase, domain 2"/>
    <property type="match status" value="1"/>
</dbReference>
<keyword evidence="5 10" id="KW-0547">Nucleotide-binding</keyword>
<sequence>MVNNYSCQDFLSVARRITYDATIPELLEEAIRNHEGRLSNNGALCVTTGKHTGRSPKDRFIVDTPDVHDIVHWSNTNQPCSENTFNRLYDKMKEYAKDHQLFVTDALVGADPDYRLQVKCINEYAWHHLFLKQLFIRPEKKLTTPAGFTLICMPSVKANPIEDGTHSETFIIVNFSKRMVLIGGGAYAGEMKKSIFSVMNFILPQKNIFSMHCSANVGKDGKTALFFGLSGTGKTTLSADPNRKLIGDDEHGWSENGIFNLEGGCYAKTINITPETEPQIYNAIQYGTILENVYINPYTREPDFFDARFTQNTRTAYPVENIPDALVPSIGGHPNAIIFLTADAFGVLPPISKLSKEQAMYHFLSGYTSKVAGTERGITEPQATFSIGFGEPFFPLSPLKYAHLLGEKINQYNTSVYLVNTGWTGGPYGVGSRMKLKYTRAMITAALDGKLDDVEWKDYGYFQLCIPDSCPGVPTEVLNPENTWADKKAYHTQAAKLVRKFAENVQRFKGEIPDEILNAGPRLEE</sequence>
<dbReference type="RefSeq" id="WP_027889587.1">
    <property type="nucleotide sequence ID" value="NZ_LT906446.1"/>
</dbReference>
<dbReference type="PIRSF" id="PIRSF006294">
    <property type="entry name" value="PEP_crbxkin"/>
    <property type="match status" value="1"/>
</dbReference>
<dbReference type="EC" id="4.1.1.49" evidence="3 10"/>
<accession>A0A239TIG5</accession>
<dbReference type="GO" id="GO:0016301">
    <property type="term" value="F:kinase activity"/>
    <property type="evidence" value="ECO:0007669"/>
    <property type="project" value="UniProtKB-KW"/>
</dbReference>
<dbReference type="Gene3D" id="3.90.228.20">
    <property type="match status" value="1"/>
</dbReference>
<dbReference type="PROSITE" id="PS00532">
    <property type="entry name" value="PEPCK_ATP"/>
    <property type="match status" value="1"/>
</dbReference>
<keyword evidence="10" id="KW-0479">Metal-binding</keyword>
<dbReference type="PANTHER" id="PTHR30031">
    <property type="entry name" value="PHOSPHOENOLPYRUVATE CARBOXYKINASE ATP"/>
    <property type="match status" value="1"/>
</dbReference>
<feature type="binding site" evidence="10">
    <location>
        <position position="193"/>
    </location>
    <ligand>
        <name>substrate</name>
    </ligand>
</feature>
<feature type="binding site" evidence="10">
    <location>
        <position position="54"/>
    </location>
    <ligand>
        <name>substrate</name>
    </ligand>
</feature>
<dbReference type="HAMAP" id="MF_00453">
    <property type="entry name" value="PEPCK_ATP"/>
    <property type="match status" value="1"/>
</dbReference>
<feature type="binding site" evidence="10">
    <location>
        <position position="193"/>
    </location>
    <ligand>
        <name>Mn(2+)</name>
        <dbReference type="ChEBI" id="CHEBI:29035"/>
    </ligand>
</feature>
<dbReference type="PANTHER" id="PTHR30031:SF0">
    <property type="entry name" value="PHOSPHOENOLPYRUVATE CARBOXYKINASE (ATP)"/>
    <property type="match status" value="1"/>
</dbReference>
<keyword evidence="10" id="KW-0464">Manganese</keyword>
<evidence type="ECO:0000256" key="1">
    <source>
        <dbReference type="ARBA" id="ARBA00004742"/>
    </source>
</evidence>
<feature type="binding site" evidence="10">
    <location>
        <position position="277"/>
    </location>
    <ligand>
        <name>ATP</name>
        <dbReference type="ChEBI" id="CHEBI:30616"/>
    </ligand>
</feature>
<feature type="binding site" evidence="10">
    <location>
        <position position="439"/>
    </location>
    <ligand>
        <name>ATP</name>
        <dbReference type="ChEBI" id="CHEBI:30616"/>
    </ligand>
</feature>
<comment type="pathway">
    <text evidence="1 10">Carbohydrate biosynthesis; gluconeogenesis.</text>
</comment>
<keyword evidence="6 10" id="KW-0210">Decarboxylase</keyword>
<keyword evidence="8 10" id="KW-0456">Lyase</keyword>
<evidence type="ECO:0000256" key="9">
    <source>
        <dbReference type="ARBA" id="ARBA00047371"/>
    </source>
</evidence>
<feature type="binding site" evidence="10">
    <location>
        <position position="187"/>
    </location>
    <ligand>
        <name>substrate</name>
    </ligand>
</feature>
<keyword evidence="11" id="KW-0670">Pyruvate</keyword>
<keyword evidence="4 10" id="KW-0312">Gluconeogenesis</keyword>
<dbReference type="eggNOG" id="COG1866">
    <property type="taxonomic scope" value="Bacteria"/>
</dbReference>
<feature type="binding site" evidence="10">
    <location>
        <begin position="228"/>
        <end position="236"/>
    </location>
    <ligand>
        <name>ATP</name>
        <dbReference type="ChEBI" id="CHEBI:30616"/>
    </ligand>
</feature>
<evidence type="ECO:0000256" key="4">
    <source>
        <dbReference type="ARBA" id="ARBA00022432"/>
    </source>
</evidence>
<reference evidence="11 12" key="1">
    <citation type="submission" date="2017-06" db="EMBL/GenBank/DDBJ databases">
        <authorList>
            <consortium name="Pathogen Informatics"/>
        </authorList>
    </citation>
    <scope>NUCLEOTIDE SEQUENCE [LARGE SCALE GENOMIC DNA]</scope>
    <source>
        <strain evidence="11 12">NCTC10570</strain>
    </source>
</reference>
<gene>
    <name evidence="10 11" type="primary">pckA</name>
    <name evidence="11" type="ORF">SAMEA4364220_00774</name>
</gene>
<dbReference type="InterPro" id="IPR008210">
    <property type="entry name" value="PEP_carboxykinase_N"/>
</dbReference>
<dbReference type="Pfam" id="PF01293">
    <property type="entry name" value="PEPCK_ATP"/>
    <property type="match status" value="1"/>
</dbReference>
<dbReference type="InterPro" id="IPR015994">
    <property type="entry name" value="PEPCK_ATP_CS"/>
</dbReference>
<dbReference type="NCBIfam" id="TIGR00224">
    <property type="entry name" value="pckA"/>
    <property type="match status" value="1"/>
</dbReference>
<evidence type="ECO:0000256" key="8">
    <source>
        <dbReference type="ARBA" id="ARBA00023239"/>
    </source>
</evidence>
<comment type="caution">
    <text evidence="10">Lacks conserved residue(s) required for the propagation of feature annotation.</text>
</comment>